<dbReference type="InterPro" id="IPR036249">
    <property type="entry name" value="Thioredoxin-like_sf"/>
</dbReference>
<dbReference type="NCBIfam" id="TIGR01617">
    <property type="entry name" value="arsC_related"/>
    <property type="match status" value="1"/>
</dbReference>
<evidence type="ECO:0000256" key="2">
    <source>
        <dbReference type="PROSITE-ProRule" id="PRU01282"/>
    </source>
</evidence>
<dbReference type="AlphaFoldDB" id="A0A8I1SVQ1"/>
<comment type="similarity">
    <text evidence="1 2">Belongs to the ArsC family.</text>
</comment>
<dbReference type="PANTHER" id="PTHR30041">
    <property type="entry name" value="ARSENATE REDUCTASE"/>
    <property type="match status" value="1"/>
</dbReference>
<evidence type="ECO:0000313" key="4">
    <source>
        <dbReference type="Proteomes" id="UP000664800"/>
    </source>
</evidence>
<dbReference type="Pfam" id="PF03960">
    <property type="entry name" value="ArsC"/>
    <property type="match status" value="1"/>
</dbReference>
<dbReference type="PANTHER" id="PTHR30041:SF8">
    <property type="entry name" value="PROTEIN YFFB"/>
    <property type="match status" value="1"/>
</dbReference>
<protein>
    <submittedName>
        <fullName evidence="3">Arsenate reductase</fullName>
    </submittedName>
</protein>
<sequence>MNASPVLTVYGLSQCDTVKRARQWLQAQGVDFQFVDFKKTPPTAAQISAWAETVGWEALLNKRGTTWRKLDAATQARVVDAPSAVAVLAQHPSAIKRPVVETGGQLLVGFDEAAWRAALSRF</sequence>
<comment type="caution">
    <text evidence="3">The sequence shown here is derived from an EMBL/GenBank/DDBJ whole genome shotgun (WGS) entry which is preliminary data.</text>
</comment>
<dbReference type="InterPro" id="IPR006504">
    <property type="entry name" value="Tscrpt_reg_Spx/MgsR"/>
</dbReference>
<dbReference type="Gene3D" id="3.40.30.10">
    <property type="entry name" value="Glutaredoxin"/>
    <property type="match status" value="1"/>
</dbReference>
<gene>
    <name evidence="3" type="ORF">J0I24_00725</name>
</gene>
<reference evidence="3" key="1">
    <citation type="submission" date="2021-02" db="EMBL/GenBank/DDBJ databases">
        <title>Thiocyanate and organic carbon inputs drive convergent selection for specific autotrophic Afipia and Thiobacillus strains within complex microbiomes.</title>
        <authorList>
            <person name="Huddy R.J."/>
            <person name="Sachdeva R."/>
            <person name="Kadzinga F."/>
            <person name="Kantor R.S."/>
            <person name="Harrison S.T.L."/>
            <person name="Banfield J.F."/>
        </authorList>
    </citation>
    <scope>NUCLEOTIDE SEQUENCE</scope>
    <source>
        <strain evidence="3">SCN18_13_7_16_R3_B_64_19</strain>
    </source>
</reference>
<dbReference type="SUPFAM" id="SSF52833">
    <property type="entry name" value="Thioredoxin-like"/>
    <property type="match status" value="1"/>
</dbReference>
<dbReference type="Proteomes" id="UP000664800">
    <property type="component" value="Unassembled WGS sequence"/>
</dbReference>
<accession>A0A8I1SVQ1</accession>
<proteinExistence type="inferred from homology"/>
<evidence type="ECO:0000256" key="1">
    <source>
        <dbReference type="ARBA" id="ARBA00007198"/>
    </source>
</evidence>
<name>A0A8I1SVQ1_THIA3</name>
<dbReference type="EMBL" id="JAFKMR010000009">
    <property type="protein sequence ID" value="MBN8742809.1"/>
    <property type="molecule type" value="Genomic_DNA"/>
</dbReference>
<dbReference type="PROSITE" id="PS51353">
    <property type="entry name" value="ARSC"/>
    <property type="match status" value="1"/>
</dbReference>
<organism evidence="3 4">
    <name type="scientific">Thiomonas arsenitoxydans (strain DSM 22701 / CIP 110005 / 3As)</name>
    <dbReference type="NCBI Taxonomy" id="426114"/>
    <lineage>
        <taxon>Bacteria</taxon>
        <taxon>Pseudomonadati</taxon>
        <taxon>Pseudomonadota</taxon>
        <taxon>Betaproteobacteria</taxon>
        <taxon>Burkholderiales</taxon>
        <taxon>Thiomonas</taxon>
    </lineage>
</organism>
<dbReference type="RefSeq" id="WP_276726921.1">
    <property type="nucleotide sequence ID" value="NZ_JAFKMR010000009.1"/>
</dbReference>
<evidence type="ECO:0000313" key="3">
    <source>
        <dbReference type="EMBL" id="MBN8742809.1"/>
    </source>
</evidence>
<dbReference type="InterPro" id="IPR006660">
    <property type="entry name" value="Arsenate_reductase-like"/>
</dbReference>
<dbReference type="CDD" id="cd03035">
    <property type="entry name" value="ArsC_Yffb"/>
    <property type="match status" value="1"/>
</dbReference>